<dbReference type="OrthoDB" id="10262413at2759"/>
<name>A0A9P6D5L9_PLEER</name>
<accession>A0A9P6D5L9</accession>
<protein>
    <submittedName>
        <fullName evidence="1">Uncharacterized protein</fullName>
    </submittedName>
</protein>
<dbReference type="EMBL" id="MU154608">
    <property type="protein sequence ID" value="KAF9492007.1"/>
    <property type="molecule type" value="Genomic_DNA"/>
</dbReference>
<gene>
    <name evidence="1" type="ORF">BDN71DRAFT_1397353</name>
</gene>
<dbReference type="AlphaFoldDB" id="A0A9P6D5L9"/>
<evidence type="ECO:0000313" key="1">
    <source>
        <dbReference type="EMBL" id="KAF9492007.1"/>
    </source>
</evidence>
<evidence type="ECO:0000313" key="2">
    <source>
        <dbReference type="Proteomes" id="UP000807025"/>
    </source>
</evidence>
<proteinExistence type="predicted"/>
<sequence length="248" mass="27318">MQRTYGTVHSSRLHFSVGVLFDDAEGMYHTDTIWNDADPAQITTIAPDRPHREVDLLIVNAGKEGYVRTYIVLPSTIYGLAQGPLIDPGVSNNRSIQIPSIVEASLARKQGGMVGQAQHQSKHYTTEPDLFIIIYDAALNKPETGHATNGFYFGEWSTLLVRCRQGGLEAPVQHGFGGPEPTTLTKKEIDKYLGGIQILKNPSCRVFTWVAIRHSRSRNPKKGTVDMFASIRAEVEEQLKASGQAPSS</sequence>
<reference evidence="1" key="1">
    <citation type="submission" date="2020-11" db="EMBL/GenBank/DDBJ databases">
        <authorList>
            <consortium name="DOE Joint Genome Institute"/>
            <person name="Ahrendt S."/>
            <person name="Riley R."/>
            <person name="Andreopoulos W."/>
            <person name="Labutti K."/>
            <person name="Pangilinan J."/>
            <person name="Ruiz-Duenas F.J."/>
            <person name="Barrasa J.M."/>
            <person name="Sanchez-Garcia M."/>
            <person name="Camarero S."/>
            <person name="Miyauchi S."/>
            <person name="Serrano A."/>
            <person name="Linde D."/>
            <person name="Babiker R."/>
            <person name="Drula E."/>
            <person name="Ayuso-Fernandez I."/>
            <person name="Pacheco R."/>
            <person name="Padilla G."/>
            <person name="Ferreira P."/>
            <person name="Barriuso J."/>
            <person name="Kellner H."/>
            <person name="Castanera R."/>
            <person name="Alfaro M."/>
            <person name="Ramirez L."/>
            <person name="Pisabarro A.G."/>
            <person name="Kuo A."/>
            <person name="Tritt A."/>
            <person name="Lipzen A."/>
            <person name="He G."/>
            <person name="Yan M."/>
            <person name="Ng V."/>
            <person name="Cullen D."/>
            <person name="Martin F."/>
            <person name="Rosso M.-N."/>
            <person name="Henrissat B."/>
            <person name="Hibbett D."/>
            <person name="Martinez A.T."/>
            <person name="Grigoriev I.V."/>
        </authorList>
    </citation>
    <scope>NUCLEOTIDE SEQUENCE</scope>
    <source>
        <strain evidence="1">ATCC 90797</strain>
    </source>
</reference>
<comment type="caution">
    <text evidence="1">The sequence shown here is derived from an EMBL/GenBank/DDBJ whole genome shotgun (WGS) entry which is preliminary data.</text>
</comment>
<keyword evidence="2" id="KW-1185">Reference proteome</keyword>
<dbReference type="Proteomes" id="UP000807025">
    <property type="component" value="Unassembled WGS sequence"/>
</dbReference>
<organism evidence="1 2">
    <name type="scientific">Pleurotus eryngii</name>
    <name type="common">Boletus of the steppes</name>
    <dbReference type="NCBI Taxonomy" id="5323"/>
    <lineage>
        <taxon>Eukaryota</taxon>
        <taxon>Fungi</taxon>
        <taxon>Dikarya</taxon>
        <taxon>Basidiomycota</taxon>
        <taxon>Agaricomycotina</taxon>
        <taxon>Agaricomycetes</taxon>
        <taxon>Agaricomycetidae</taxon>
        <taxon>Agaricales</taxon>
        <taxon>Pleurotineae</taxon>
        <taxon>Pleurotaceae</taxon>
        <taxon>Pleurotus</taxon>
    </lineage>
</organism>